<reference evidence="1 2" key="1">
    <citation type="journal article" date="2014" name="Nature">
        <title>An environmental bacterial taxon with a large and distinct metabolic repertoire.</title>
        <authorList>
            <person name="Wilson M.C."/>
            <person name="Mori T."/>
            <person name="Ruckert C."/>
            <person name="Uria A.R."/>
            <person name="Helf M.J."/>
            <person name="Takada K."/>
            <person name="Gernert C."/>
            <person name="Steffens U.A."/>
            <person name="Heycke N."/>
            <person name="Schmitt S."/>
            <person name="Rinke C."/>
            <person name="Helfrich E.J."/>
            <person name="Brachmann A.O."/>
            <person name="Gurgui C."/>
            <person name="Wakimoto T."/>
            <person name="Kracht M."/>
            <person name="Crusemann M."/>
            <person name="Hentschel U."/>
            <person name="Abe I."/>
            <person name="Matsunaga S."/>
            <person name="Kalinowski J."/>
            <person name="Takeyama H."/>
            <person name="Piel J."/>
        </authorList>
    </citation>
    <scope>NUCLEOTIDE SEQUENCE [LARGE SCALE GENOMIC DNA]</scope>
    <source>
        <strain evidence="2">TSY1</strain>
    </source>
</reference>
<dbReference type="HOGENOM" id="CLU_3023455_0_0_7"/>
<dbReference type="EMBL" id="AZHW01000490">
    <property type="protein sequence ID" value="ETW99010.1"/>
    <property type="molecule type" value="Genomic_DNA"/>
</dbReference>
<gene>
    <name evidence="1" type="ORF">ETSY1_16530</name>
</gene>
<proteinExistence type="predicted"/>
<dbReference type="AlphaFoldDB" id="W4LMS8"/>
<dbReference type="Proteomes" id="UP000019141">
    <property type="component" value="Unassembled WGS sequence"/>
</dbReference>
<dbReference type="SUPFAM" id="SSF51430">
    <property type="entry name" value="NAD(P)-linked oxidoreductase"/>
    <property type="match status" value="1"/>
</dbReference>
<evidence type="ECO:0008006" key="3">
    <source>
        <dbReference type="Google" id="ProtNLM"/>
    </source>
</evidence>
<keyword evidence="2" id="KW-1185">Reference proteome</keyword>
<name>W4LMS8_ENTF1</name>
<protein>
    <recommendedName>
        <fullName evidence="3">Aldo/keto reductase</fullName>
    </recommendedName>
</protein>
<evidence type="ECO:0000313" key="1">
    <source>
        <dbReference type="EMBL" id="ETW99010.1"/>
    </source>
</evidence>
<organism evidence="1 2">
    <name type="scientific">Entotheonella factor</name>
    <dbReference type="NCBI Taxonomy" id="1429438"/>
    <lineage>
        <taxon>Bacteria</taxon>
        <taxon>Pseudomonadati</taxon>
        <taxon>Nitrospinota/Tectimicrobiota group</taxon>
        <taxon>Candidatus Tectimicrobiota</taxon>
        <taxon>Candidatus Entotheonellia</taxon>
        <taxon>Candidatus Entotheonellales</taxon>
        <taxon>Candidatus Entotheonellaceae</taxon>
        <taxon>Candidatus Entotheonella</taxon>
    </lineage>
</organism>
<dbReference type="InterPro" id="IPR036812">
    <property type="entry name" value="NAD(P)_OxRdtase_dom_sf"/>
</dbReference>
<sequence>MTDLPKRQLGRTGIEVTTLGFGALELWGVVAGIGRPLEPSEPELILNAVLDAGIN</sequence>
<comment type="caution">
    <text evidence="1">The sequence shown here is derived from an EMBL/GenBank/DDBJ whole genome shotgun (WGS) entry which is preliminary data.</text>
</comment>
<evidence type="ECO:0000313" key="2">
    <source>
        <dbReference type="Proteomes" id="UP000019141"/>
    </source>
</evidence>
<accession>W4LMS8</accession>